<name>A0A3A4NTX6_ABYX5</name>
<evidence type="ECO:0000313" key="3">
    <source>
        <dbReference type="Proteomes" id="UP000265882"/>
    </source>
</evidence>
<feature type="transmembrane region" description="Helical" evidence="1">
    <location>
        <begin position="89"/>
        <end position="111"/>
    </location>
</feature>
<proteinExistence type="predicted"/>
<gene>
    <name evidence="2" type="ORF">C4520_05450</name>
</gene>
<keyword evidence="1" id="KW-0812">Transmembrane</keyword>
<accession>A0A3A4NTX6</accession>
<evidence type="ECO:0000313" key="2">
    <source>
        <dbReference type="EMBL" id="RJP23887.1"/>
    </source>
</evidence>
<evidence type="ECO:0000256" key="1">
    <source>
        <dbReference type="SAM" id="Phobius"/>
    </source>
</evidence>
<dbReference type="Pfam" id="PF04020">
    <property type="entry name" value="Phage_holin_4_2"/>
    <property type="match status" value="1"/>
</dbReference>
<sequence>MLGFVGRFLINLLLLAFVAWLFPGIEIAGILALLFAGIVFGLLNSFVRPLLILITLPISIVTIGLFVFVINGFLFWLTARVVIGFSVSSIWTAIGGAFIYSISSLVVSLFLSDTGRIEIIQFRK</sequence>
<comment type="caution">
    <text evidence="2">The sequence shown here is derived from an EMBL/GenBank/DDBJ whole genome shotgun (WGS) entry which is preliminary data.</text>
</comment>
<dbReference type="InterPro" id="IPR007165">
    <property type="entry name" value="Phage_holin_4_2"/>
</dbReference>
<reference evidence="2 3" key="1">
    <citation type="journal article" date="2017" name="ISME J.">
        <title>Energy and carbon metabolisms in a deep terrestrial subsurface fluid microbial community.</title>
        <authorList>
            <person name="Momper L."/>
            <person name="Jungbluth S.P."/>
            <person name="Lee M.D."/>
            <person name="Amend J.P."/>
        </authorList>
    </citation>
    <scope>NUCLEOTIDE SEQUENCE [LARGE SCALE GENOMIC DNA]</scope>
    <source>
        <strain evidence="2">SURF_5</strain>
    </source>
</reference>
<feature type="transmembrane region" description="Helical" evidence="1">
    <location>
        <begin position="12"/>
        <end position="43"/>
    </location>
</feature>
<feature type="transmembrane region" description="Helical" evidence="1">
    <location>
        <begin position="50"/>
        <end position="77"/>
    </location>
</feature>
<organism evidence="2 3">
    <name type="scientific">Abyssobacteria bacterium (strain SURF_5)</name>
    <dbReference type="NCBI Taxonomy" id="2093360"/>
    <lineage>
        <taxon>Bacteria</taxon>
        <taxon>Pseudomonadati</taxon>
        <taxon>Candidatus Hydrogenedentota</taxon>
        <taxon>Candidatus Abyssobacteria</taxon>
    </lineage>
</organism>
<dbReference type="PANTHER" id="PTHR37309:SF1">
    <property type="entry name" value="SLR0284 PROTEIN"/>
    <property type="match status" value="1"/>
</dbReference>
<dbReference type="AlphaFoldDB" id="A0A3A4NTX6"/>
<dbReference type="PANTHER" id="PTHR37309">
    <property type="entry name" value="SLR0284 PROTEIN"/>
    <property type="match status" value="1"/>
</dbReference>
<keyword evidence="1" id="KW-0472">Membrane</keyword>
<dbReference type="EMBL" id="QZKU01000042">
    <property type="protein sequence ID" value="RJP23887.1"/>
    <property type="molecule type" value="Genomic_DNA"/>
</dbReference>
<protein>
    <submittedName>
        <fullName evidence="2">Phage holin family protein</fullName>
    </submittedName>
</protein>
<keyword evidence="1" id="KW-1133">Transmembrane helix</keyword>
<dbReference type="Proteomes" id="UP000265882">
    <property type="component" value="Unassembled WGS sequence"/>
</dbReference>